<dbReference type="EMBL" id="NJHN03000024">
    <property type="protein sequence ID" value="KAH9424902.1"/>
    <property type="molecule type" value="Genomic_DNA"/>
</dbReference>
<protein>
    <submittedName>
        <fullName evidence="2">Uncharacterized protein</fullName>
    </submittedName>
</protein>
<accession>A0ABQ8JR72</accession>
<keyword evidence="1" id="KW-0732">Signal</keyword>
<feature type="chain" id="PRO_5047323306" evidence="1">
    <location>
        <begin position="22"/>
        <end position="97"/>
    </location>
</feature>
<gene>
    <name evidence="2" type="ORF">DERP_009124</name>
</gene>
<evidence type="ECO:0000256" key="1">
    <source>
        <dbReference type="SAM" id="SignalP"/>
    </source>
</evidence>
<sequence>MIQNIEIFVLILTFLVANNGSFELDSSTEKKGENNLTIITKYSVSSKIFLRCLSICSKSTILVRKNDGSIVITLIPVPINSRRNTSENTRTLCLVIQ</sequence>
<reference evidence="2 3" key="1">
    <citation type="journal article" date="2018" name="J. Allergy Clin. Immunol.">
        <title>High-quality assembly of Dermatophagoides pteronyssinus genome and transcriptome reveals a wide range of novel allergens.</title>
        <authorList>
            <person name="Liu X.Y."/>
            <person name="Yang K.Y."/>
            <person name="Wang M.Q."/>
            <person name="Kwok J.S."/>
            <person name="Zeng X."/>
            <person name="Yang Z."/>
            <person name="Xiao X.J."/>
            <person name="Lau C.P."/>
            <person name="Li Y."/>
            <person name="Huang Z.M."/>
            <person name="Ba J.G."/>
            <person name="Yim A.K."/>
            <person name="Ouyang C.Y."/>
            <person name="Ngai S.M."/>
            <person name="Chan T.F."/>
            <person name="Leung E.L."/>
            <person name="Liu L."/>
            <person name="Liu Z.G."/>
            <person name="Tsui S.K."/>
        </authorList>
    </citation>
    <scope>NUCLEOTIDE SEQUENCE [LARGE SCALE GENOMIC DNA]</scope>
    <source>
        <strain evidence="2">Derp</strain>
    </source>
</reference>
<name>A0ABQ8JR72_DERPT</name>
<proteinExistence type="predicted"/>
<feature type="signal peptide" evidence="1">
    <location>
        <begin position="1"/>
        <end position="21"/>
    </location>
</feature>
<evidence type="ECO:0000313" key="3">
    <source>
        <dbReference type="Proteomes" id="UP000887458"/>
    </source>
</evidence>
<dbReference type="Proteomes" id="UP000887458">
    <property type="component" value="Unassembled WGS sequence"/>
</dbReference>
<keyword evidence="3" id="KW-1185">Reference proteome</keyword>
<organism evidence="2 3">
    <name type="scientific">Dermatophagoides pteronyssinus</name>
    <name type="common">European house dust mite</name>
    <dbReference type="NCBI Taxonomy" id="6956"/>
    <lineage>
        <taxon>Eukaryota</taxon>
        <taxon>Metazoa</taxon>
        <taxon>Ecdysozoa</taxon>
        <taxon>Arthropoda</taxon>
        <taxon>Chelicerata</taxon>
        <taxon>Arachnida</taxon>
        <taxon>Acari</taxon>
        <taxon>Acariformes</taxon>
        <taxon>Sarcoptiformes</taxon>
        <taxon>Astigmata</taxon>
        <taxon>Psoroptidia</taxon>
        <taxon>Analgoidea</taxon>
        <taxon>Pyroglyphidae</taxon>
        <taxon>Dermatophagoidinae</taxon>
        <taxon>Dermatophagoides</taxon>
    </lineage>
</organism>
<evidence type="ECO:0000313" key="2">
    <source>
        <dbReference type="EMBL" id="KAH9424902.1"/>
    </source>
</evidence>
<comment type="caution">
    <text evidence="2">The sequence shown here is derived from an EMBL/GenBank/DDBJ whole genome shotgun (WGS) entry which is preliminary data.</text>
</comment>
<reference evidence="2 3" key="2">
    <citation type="journal article" date="2022" name="Mol. Biol. Evol.">
        <title>Comparative Genomics Reveals Insights into the Divergent Evolution of Astigmatic Mites and Household Pest Adaptations.</title>
        <authorList>
            <person name="Xiong Q."/>
            <person name="Wan A.T."/>
            <person name="Liu X."/>
            <person name="Fung C.S."/>
            <person name="Xiao X."/>
            <person name="Malainual N."/>
            <person name="Hou J."/>
            <person name="Wang L."/>
            <person name="Wang M."/>
            <person name="Yang K.Y."/>
            <person name="Cui Y."/>
            <person name="Leung E.L."/>
            <person name="Nong W."/>
            <person name="Shin S.K."/>
            <person name="Au S.W."/>
            <person name="Jeong K.Y."/>
            <person name="Chew F.T."/>
            <person name="Hui J.H."/>
            <person name="Leung T.F."/>
            <person name="Tungtrongchitr A."/>
            <person name="Zhong N."/>
            <person name="Liu Z."/>
            <person name="Tsui S.K."/>
        </authorList>
    </citation>
    <scope>NUCLEOTIDE SEQUENCE [LARGE SCALE GENOMIC DNA]</scope>
    <source>
        <strain evidence="2">Derp</strain>
    </source>
</reference>